<dbReference type="AlphaFoldDB" id="A0A0K2U999"/>
<proteinExistence type="predicted"/>
<evidence type="ECO:0000313" key="1">
    <source>
        <dbReference type="EMBL" id="CDW34640.1"/>
    </source>
</evidence>
<accession>A0A0K2U999</accession>
<reference evidence="1" key="1">
    <citation type="submission" date="2014-05" db="EMBL/GenBank/DDBJ databases">
        <authorList>
            <person name="Chronopoulou M."/>
        </authorList>
    </citation>
    <scope>NUCLEOTIDE SEQUENCE</scope>
    <source>
        <tissue evidence="1">Whole organism</tissue>
    </source>
</reference>
<protein>
    <submittedName>
        <fullName evidence="1">Uncharacterized protein</fullName>
    </submittedName>
</protein>
<feature type="non-terminal residue" evidence="1">
    <location>
        <position position="1"/>
    </location>
</feature>
<dbReference type="EMBL" id="HACA01017279">
    <property type="protein sequence ID" value="CDW34640.1"/>
    <property type="molecule type" value="Transcribed_RNA"/>
</dbReference>
<sequence length="53" mass="6145">IILNKTKQTRGNSGRQSKVWSLACYKKTVKLSIIGEIVIERWSSSLHELHFLF</sequence>
<name>A0A0K2U999_LEPSM</name>
<organism evidence="1">
    <name type="scientific">Lepeophtheirus salmonis</name>
    <name type="common">Salmon louse</name>
    <name type="synonym">Caligus salmonis</name>
    <dbReference type="NCBI Taxonomy" id="72036"/>
    <lineage>
        <taxon>Eukaryota</taxon>
        <taxon>Metazoa</taxon>
        <taxon>Ecdysozoa</taxon>
        <taxon>Arthropoda</taxon>
        <taxon>Crustacea</taxon>
        <taxon>Multicrustacea</taxon>
        <taxon>Hexanauplia</taxon>
        <taxon>Copepoda</taxon>
        <taxon>Siphonostomatoida</taxon>
        <taxon>Caligidae</taxon>
        <taxon>Lepeophtheirus</taxon>
    </lineage>
</organism>